<keyword evidence="11" id="KW-0482">Metalloprotease</keyword>
<dbReference type="InterPro" id="IPR003146">
    <property type="entry name" value="M14A_act_pep"/>
</dbReference>
<feature type="active site" description="Proton donor/acceptor" evidence="14">
    <location>
        <position position="376"/>
    </location>
</feature>
<keyword evidence="10" id="KW-0862">Zinc</keyword>
<comment type="cofactor">
    <cofactor evidence="1">
        <name>Zn(2+)</name>
        <dbReference type="ChEBI" id="CHEBI:29105"/>
    </cofactor>
</comment>
<dbReference type="AlphaFoldDB" id="A0AAN9YZB5"/>
<evidence type="ECO:0000256" key="3">
    <source>
        <dbReference type="ARBA" id="ARBA00005988"/>
    </source>
</evidence>
<comment type="caution">
    <text evidence="17">The sequence shown here is derived from an EMBL/GenBank/DDBJ whole genome shotgun (WGS) entry which is preliminary data.</text>
</comment>
<evidence type="ECO:0000256" key="12">
    <source>
        <dbReference type="ARBA" id="ARBA00023157"/>
    </source>
</evidence>
<sequence length="415" mass="45254">MRVAAAALALLALLAAAHANQKTYAGYRLLQTQPLDDERGFALAALSDQLDFWSPPRRGEGATIFVSPQELPSVEAMLKRLDIGYEVAVADMQRVLAASEPNPAPRTGGRAISFTRYNNITEIHAYLDDLAAQYPNLVTVLSAGKSLEGRDLKLIKISNSDGRTKKGAIFIDAAIHAREWIAPPVALYTISQLVENYEANKDLVDALDWYVLPVINPDGYEYTFTNERFWRKTRSNNGNPACLGVDANRNFEDNWLVIGSSTNLCSETYAGPSAASEPETQGLEAFLKSIGSDVDLYLTFHSYGQYILHPWGYTLTPADDAEQLTSLGLAAAKAIEAVRGTKYTVGGSADVLYYTSGSSQDWAKSGAGIKYSYTVELPRGGTGFDPPASAILPVVTETFEGVRVFARFFAQRSQH</sequence>
<dbReference type="SUPFAM" id="SSF53187">
    <property type="entry name" value="Zn-dependent exopeptidases"/>
    <property type="match status" value="1"/>
</dbReference>
<keyword evidence="8 15" id="KW-0732">Signal</keyword>
<dbReference type="Proteomes" id="UP001378592">
    <property type="component" value="Unassembled WGS sequence"/>
</dbReference>
<dbReference type="Pfam" id="PF02244">
    <property type="entry name" value="Propep_M14"/>
    <property type="match status" value="1"/>
</dbReference>
<dbReference type="GO" id="GO:0004181">
    <property type="term" value="F:metallocarboxypeptidase activity"/>
    <property type="evidence" value="ECO:0007669"/>
    <property type="project" value="InterPro"/>
</dbReference>
<evidence type="ECO:0000313" key="17">
    <source>
        <dbReference type="EMBL" id="KAK7862003.1"/>
    </source>
</evidence>
<comment type="function">
    <text evidence="13">Involved in the digestion of the blood meal.</text>
</comment>
<evidence type="ECO:0000256" key="15">
    <source>
        <dbReference type="SAM" id="SignalP"/>
    </source>
</evidence>
<keyword evidence="7" id="KW-0479">Metal-binding</keyword>
<evidence type="ECO:0000256" key="10">
    <source>
        <dbReference type="ARBA" id="ARBA00022833"/>
    </source>
</evidence>
<gene>
    <name evidence="17" type="ORF">R5R35_013543</name>
</gene>
<keyword evidence="12" id="KW-1015">Disulfide bond</keyword>
<dbReference type="SUPFAM" id="SSF54897">
    <property type="entry name" value="Protease propeptides/inhibitors"/>
    <property type="match status" value="1"/>
</dbReference>
<evidence type="ECO:0000256" key="13">
    <source>
        <dbReference type="ARBA" id="ARBA00057299"/>
    </source>
</evidence>
<dbReference type="InterPro" id="IPR000834">
    <property type="entry name" value="Peptidase_M14"/>
</dbReference>
<dbReference type="SMART" id="SM00631">
    <property type="entry name" value="Zn_pept"/>
    <property type="match status" value="1"/>
</dbReference>
<keyword evidence="4" id="KW-0964">Secreted</keyword>
<evidence type="ECO:0000256" key="1">
    <source>
        <dbReference type="ARBA" id="ARBA00001947"/>
    </source>
</evidence>
<keyword evidence="9" id="KW-0378">Hydrolase</keyword>
<organism evidence="17 18">
    <name type="scientific">Gryllus longicercus</name>
    <dbReference type="NCBI Taxonomy" id="2509291"/>
    <lineage>
        <taxon>Eukaryota</taxon>
        <taxon>Metazoa</taxon>
        <taxon>Ecdysozoa</taxon>
        <taxon>Arthropoda</taxon>
        <taxon>Hexapoda</taxon>
        <taxon>Insecta</taxon>
        <taxon>Pterygota</taxon>
        <taxon>Neoptera</taxon>
        <taxon>Polyneoptera</taxon>
        <taxon>Orthoptera</taxon>
        <taxon>Ensifera</taxon>
        <taxon>Gryllidea</taxon>
        <taxon>Grylloidea</taxon>
        <taxon>Gryllidae</taxon>
        <taxon>Gryllinae</taxon>
        <taxon>Gryllus</taxon>
    </lineage>
</organism>
<evidence type="ECO:0000256" key="14">
    <source>
        <dbReference type="PROSITE-ProRule" id="PRU01379"/>
    </source>
</evidence>
<comment type="subcellular location">
    <subcellularLocation>
        <location evidence="2">Secreted</location>
    </subcellularLocation>
</comment>
<dbReference type="PANTHER" id="PTHR11705">
    <property type="entry name" value="PROTEASE FAMILY M14 CARBOXYPEPTIDASE A,B"/>
    <property type="match status" value="1"/>
</dbReference>
<dbReference type="Gene3D" id="3.30.70.340">
    <property type="entry name" value="Metallocarboxypeptidase-like"/>
    <property type="match status" value="1"/>
</dbReference>
<dbReference type="GO" id="GO:0005615">
    <property type="term" value="C:extracellular space"/>
    <property type="evidence" value="ECO:0007669"/>
    <property type="project" value="TreeGrafter"/>
</dbReference>
<dbReference type="GO" id="GO:0006508">
    <property type="term" value="P:proteolysis"/>
    <property type="evidence" value="ECO:0007669"/>
    <property type="project" value="UniProtKB-KW"/>
</dbReference>
<evidence type="ECO:0000256" key="7">
    <source>
        <dbReference type="ARBA" id="ARBA00022723"/>
    </source>
</evidence>
<proteinExistence type="inferred from homology"/>
<reference evidence="17 18" key="1">
    <citation type="submission" date="2024-03" db="EMBL/GenBank/DDBJ databases">
        <title>The genome assembly and annotation of the cricket Gryllus longicercus Weissman &amp; Gray.</title>
        <authorList>
            <person name="Szrajer S."/>
            <person name="Gray D."/>
            <person name="Ylla G."/>
        </authorList>
    </citation>
    <scope>NUCLEOTIDE SEQUENCE [LARGE SCALE GENOMIC DNA]</scope>
    <source>
        <strain evidence="17">DAG 2021-001</strain>
        <tissue evidence="17">Whole body minus gut</tissue>
    </source>
</reference>
<evidence type="ECO:0000256" key="5">
    <source>
        <dbReference type="ARBA" id="ARBA00022645"/>
    </source>
</evidence>
<dbReference type="GO" id="GO:0008270">
    <property type="term" value="F:zinc ion binding"/>
    <property type="evidence" value="ECO:0007669"/>
    <property type="project" value="InterPro"/>
</dbReference>
<evidence type="ECO:0000256" key="9">
    <source>
        <dbReference type="ARBA" id="ARBA00022801"/>
    </source>
</evidence>
<dbReference type="EMBL" id="JAZDUA010000291">
    <property type="protein sequence ID" value="KAK7862003.1"/>
    <property type="molecule type" value="Genomic_DNA"/>
</dbReference>
<dbReference type="PROSITE" id="PS52035">
    <property type="entry name" value="PEPTIDASE_M14"/>
    <property type="match status" value="1"/>
</dbReference>
<evidence type="ECO:0000256" key="11">
    <source>
        <dbReference type="ARBA" id="ARBA00023049"/>
    </source>
</evidence>
<comment type="similarity">
    <text evidence="3 14">Belongs to the peptidase M14 family.</text>
</comment>
<dbReference type="InterPro" id="IPR036990">
    <property type="entry name" value="M14A-like_propep"/>
</dbReference>
<evidence type="ECO:0000256" key="8">
    <source>
        <dbReference type="ARBA" id="ARBA00022729"/>
    </source>
</evidence>
<feature type="signal peptide" evidence="15">
    <location>
        <begin position="1"/>
        <end position="19"/>
    </location>
</feature>
<dbReference type="CDD" id="cd03860">
    <property type="entry name" value="M14_CP_A-B_like"/>
    <property type="match status" value="1"/>
</dbReference>
<dbReference type="PRINTS" id="PR00765">
    <property type="entry name" value="CRBOXYPTASEA"/>
</dbReference>
<evidence type="ECO:0000256" key="2">
    <source>
        <dbReference type="ARBA" id="ARBA00004613"/>
    </source>
</evidence>
<feature type="chain" id="PRO_5042943193" description="Peptidase M14 domain-containing protein" evidence="15">
    <location>
        <begin position="20"/>
        <end position="415"/>
    </location>
</feature>
<dbReference type="Gene3D" id="3.40.630.10">
    <property type="entry name" value="Zn peptidases"/>
    <property type="match status" value="1"/>
</dbReference>
<feature type="domain" description="Peptidase M14" evidence="16">
    <location>
        <begin position="116"/>
        <end position="409"/>
    </location>
</feature>
<name>A0AAN9YZB5_9ORTH</name>
<protein>
    <recommendedName>
        <fullName evidence="16">Peptidase M14 domain-containing protein</fullName>
    </recommendedName>
</protein>
<accession>A0AAN9YZB5</accession>
<keyword evidence="5" id="KW-0121">Carboxypeptidase</keyword>
<evidence type="ECO:0000313" key="18">
    <source>
        <dbReference type="Proteomes" id="UP001378592"/>
    </source>
</evidence>
<evidence type="ECO:0000259" key="16">
    <source>
        <dbReference type="PROSITE" id="PS52035"/>
    </source>
</evidence>
<dbReference type="FunFam" id="3.40.630.10:FF:000040">
    <property type="entry name" value="zinc carboxypeptidase"/>
    <property type="match status" value="1"/>
</dbReference>
<keyword evidence="6" id="KW-0645">Protease</keyword>
<keyword evidence="18" id="KW-1185">Reference proteome</keyword>
<dbReference type="PANTHER" id="PTHR11705:SF140">
    <property type="entry name" value="FI02848P-RELATED"/>
    <property type="match status" value="1"/>
</dbReference>
<dbReference type="Pfam" id="PF00246">
    <property type="entry name" value="Peptidase_M14"/>
    <property type="match status" value="1"/>
</dbReference>
<evidence type="ECO:0000256" key="4">
    <source>
        <dbReference type="ARBA" id="ARBA00022525"/>
    </source>
</evidence>
<evidence type="ECO:0000256" key="6">
    <source>
        <dbReference type="ARBA" id="ARBA00022670"/>
    </source>
</evidence>